<reference evidence="5" key="1">
    <citation type="submission" date="2022-08" db="EMBL/GenBank/DDBJ databases">
        <title>Genomic Encyclopedia of Type Strains, Phase V (KMG-V): Genome sequencing to study the core and pangenomes of soil and plant-associated prokaryotes.</title>
        <authorList>
            <person name="Whitman W."/>
        </authorList>
    </citation>
    <scope>NUCLEOTIDE SEQUENCE</scope>
    <source>
        <strain evidence="6">SP3012</strain>
        <strain evidence="5">SP3049</strain>
    </source>
</reference>
<dbReference type="RefSeq" id="WP_011405177.1">
    <property type="nucleotide sequence ID" value="NZ_CALTSH010000035.1"/>
</dbReference>
<dbReference type="PROSITE" id="PS50987">
    <property type="entry name" value="HTH_ARSR_2"/>
    <property type="match status" value="1"/>
</dbReference>
<evidence type="ECO:0000259" key="4">
    <source>
        <dbReference type="PROSITE" id="PS50987"/>
    </source>
</evidence>
<dbReference type="AlphaFoldDB" id="A0A840DGR8"/>
<dbReference type="InterPro" id="IPR036388">
    <property type="entry name" value="WH-like_DNA-bd_sf"/>
</dbReference>
<dbReference type="InterPro" id="IPR001845">
    <property type="entry name" value="HTH_ArsR_DNA-bd_dom"/>
</dbReference>
<dbReference type="InterPro" id="IPR036390">
    <property type="entry name" value="WH_DNA-bd_sf"/>
</dbReference>
<comment type="caution">
    <text evidence="5">The sequence shown here is derived from an EMBL/GenBank/DDBJ whole genome shotgun (WGS) entry which is preliminary data.</text>
</comment>
<dbReference type="EMBL" id="JANUAE010000026">
    <property type="protein sequence ID" value="MCS3712089.1"/>
    <property type="molecule type" value="Genomic_DNA"/>
</dbReference>
<evidence type="ECO:0000256" key="2">
    <source>
        <dbReference type="ARBA" id="ARBA00023125"/>
    </source>
</evidence>
<dbReference type="Gene3D" id="1.10.10.10">
    <property type="entry name" value="Winged helix-like DNA-binding domain superfamily/Winged helix DNA-binding domain"/>
    <property type="match status" value="1"/>
</dbReference>
<keyword evidence="2" id="KW-0238">DNA-binding</keyword>
<evidence type="ECO:0000256" key="3">
    <source>
        <dbReference type="ARBA" id="ARBA00023163"/>
    </source>
</evidence>
<dbReference type="NCBIfam" id="NF033788">
    <property type="entry name" value="HTH_metalloreg"/>
    <property type="match status" value="1"/>
</dbReference>
<accession>A0A840DGR8</accession>
<dbReference type="PRINTS" id="PR00778">
    <property type="entry name" value="HTHARSR"/>
</dbReference>
<evidence type="ECO:0000313" key="7">
    <source>
        <dbReference type="Proteomes" id="UP001155057"/>
    </source>
</evidence>
<feature type="domain" description="HTH arsR-type" evidence="4">
    <location>
        <begin position="8"/>
        <end position="103"/>
    </location>
</feature>
<organism evidence="5 7">
    <name type="scientific">Salinibacter ruber</name>
    <dbReference type="NCBI Taxonomy" id="146919"/>
    <lineage>
        <taxon>Bacteria</taxon>
        <taxon>Pseudomonadati</taxon>
        <taxon>Rhodothermota</taxon>
        <taxon>Rhodothermia</taxon>
        <taxon>Rhodothermales</taxon>
        <taxon>Salinibacteraceae</taxon>
        <taxon>Salinibacter</taxon>
    </lineage>
</organism>
<dbReference type="InterPro" id="IPR011991">
    <property type="entry name" value="ArsR-like_HTH"/>
</dbReference>
<dbReference type="InterPro" id="IPR051081">
    <property type="entry name" value="HTH_MetalResp_TranReg"/>
</dbReference>
<dbReference type="CDD" id="cd00090">
    <property type="entry name" value="HTH_ARSR"/>
    <property type="match status" value="1"/>
</dbReference>
<dbReference type="Proteomes" id="UP001155057">
    <property type="component" value="Unassembled WGS sequence"/>
</dbReference>
<evidence type="ECO:0000313" key="6">
    <source>
        <dbReference type="EMBL" id="MCS4035763.1"/>
    </source>
</evidence>
<dbReference type="SUPFAM" id="SSF46785">
    <property type="entry name" value="Winged helix' DNA-binding domain"/>
    <property type="match status" value="1"/>
</dbReference>
<sequence>MPATADAAFTDADRRLAQAFKALGHPARVAIVRLLAERDECVCGEIVDDLPLAQSTVSQHLKALKEVGLIQGTIEGRRTCYCLNPEAMRALSEDTGDFFDALSLSQPSQHCC</sequence>
<name>A0A840DGR8_9BACT</name>
<protein>
    <submittedName>
        <fullName evidence="5">ArsR family transcriptional regulator</fullName>
    </submittedName>
</protein>
<dbReference type="GO" id="GO:0003677">
    <property type="term" value="F:DNA binding"/>
    <property type="evidence" value="ECO:0007669"/>
    <property type="project" value="UniProtKB-KW"/>
</dbReference>
<gene>
    <name evidence="5" type="ORF">GGP61_003726</name>
    <name evidence="6" type="ORF">GGQ01_000812</name>
</gene>
<dbReference type="SMART" id="SM00418">
    <property type="entry name" value="HTH_ARSR"/>
    <property type="match status" value="1"/>
</dbReference>
<dbReference type="GO" id="GO:0003700">
    <property type="term" value="F:DNA-binding transcription factor activity"/>
    <property type="evidence" value="ECO:0007669"/>
    <property type="project" value="InterPro"/>
</dbReference>
<keyword evidence="3" id="KW-0804">Transcription</keyword>
<dbReference type="Pfam" id="PF01022">
    <property type="entry name" value="HTH_5"/>
    <property type="match status" value="1"/>
</dbReference>
<dbReference type="EMBL" id="JANUBF010000004">
    <property type="protein sequence ID" value="MCS4035763.1"/>
    <property type="molecule type" value="Genomic_DNA"/>
</dbReference>
<dbReference type="PANTHER" id="PTHR33154:SF15">
    <property type="entry name" value="REGULATORY PROTEIN ARSR"/>
    <property type="match status" value="1"/>
</dbReference>
<dbReference type="Proteomes" id="UP001155040">
    <property type="component" value="Unassembled WGS sequence"/>
</dbReference>
<evidence type="ECO:0000313" key="5">
    <source>
        <dbReference type="EMBL" id="MCS3712089.1"/>
    </source>
</evidence>
<dbReference type="PANTHER" id="PTHR33154">
    <property type="entry name" value="TRANSCRIPTIONAL REGULATOR, ARSR FAMILY"/>
    <property type="match status" value="1"/>
</dbReference>
<evidence type="ECO:0000256" key="1">
    <source>
        <dbReference type="ARBA" id="ARBA00023015"/>
    </source>
</evidence>
<proteinExistence type="predicted"/>
<keyword evidence="1" id="KW-0805">Transcription regulation</keyword>